<keyword evidence="2" id="KW-1185">Reference proteome</keyword>
<dbReference type="CDD" id="cd00761">
    <property type="entry name" value="Glyco_tranf_GTA_type"/>
    <property type="match status" value="1"/>
</dbReference>
<reference evidence="1" key="1">
    <citation type="journal article" date="2019" name="PLoS Negl. Trop. Dis.">
        <title>Revisiting the worldwide diversity of Leptospira species in the environment.</title>
        <authorList>
            <person name="Vincent A.T."/>
            <person name="Schiettekatte O."/>
            <person name="Bourhy P."/>
            <person name="Veyrier F.J."/>
            <person name="Picardeau M."/>
        </authorList>
    </citation>
    <scope>NUCLEOTIDE SEQUENCE [LARGE SCALE GENOMIC DNA]</scope>
    <source>
        <strain evidence="1">SSW15</strain>
    </source>
</reference>
<dbReference type="SUPFAM" id="SSF53448">
    <property type="entry name" value="Nucleotide-diphospho-sugar transferases"/>
    <property type="match status" value="1"/>
</dbReference>
<sequence>MFEIQRIVGPVLKGSERLFLEYTGKCPKQENQNGQTVFDLEEGTKVSFGTYFNALFPRYAEEAYGTGTYRFECEAIGNGFLSLEASEGGKEKSNLYGKEIKQGKNRISIEFEVKKGGSGFIYPVVEAKKGGLRFSSGRFLTLNNKERNGRLAVCICTFKREEYLIANLKAWAQDSEIVKRAVFYISDNGQTLKPRDLPSGCEFRLFPNPNLGGSGGFARAFLEAKDEGKCDYYLFCDDDAIVHPESIFRTLAFFDSKKDPDAYLLSGAMLDFRRPLEAVEVGAKFLIGDSRVKSFYLGANLSDSVDLDSISKAERNKNANYSAFFFTGFAERKGTDSDLYPPYFLRGDDITFGLSRSRNGVEVLTYPGLAVWHEPFYSKTNSWVEHYSYRNSGIVHLLFHEGGPWGLIRVYFVRFYIFLYTFQYENLRAALEGIHQILAGPEEFVKLDLQQKHSELMGRYTPEEVWSGQKPRTSMISKILGFLFLPVSILSLNTISIPYLRRPINRSAGALSILLDGAGASVTLDYDERREPVYIRKKDFFRSFRLALSALLTIVEVLIRHRRLSESWKREARHFSSETFWRSKLAPYR</sequence>
<dbReference type="AlphaFoldDB" id="A0A4R9GDL1"/>
<dbReference type="Proteomes" id="UP000298458">
    <property type="component" value="Unassembled WGS sequence"/>
</dbReference>
<dbReference type="GO" id="GO:0016740">
    <property type="term" value="F:transferase activity"/>
    <property type="evidence" value="ECO:0007669"/>
    <property type="project" value="UniProtKB-KW"/>
</dbReference>
<organism evidence="1 2">
    <name type="scientific">Leptospira fletcheri</name>
    <dbReference type="NCBI Taxonomy" id="2484981"/>
    <lineage>
        <taxon>Bacteria</taxon>
        <taxon>Pseudomonadati</taxon>
        <taxon>Spirochaetota</taxon>
        <taxon>Spirochaetia</taxon>
        <taxon>Leptospirales</taxon>
        <taxon>Leptospiraceae</taxon>
        <taxon>Leptospira</taxon>
    </lineage>
</organism>
<dbReference type="Pfam" id="PF13641">
    <property type="entry name" value="Glyco_tranf_2_3"/>
    <property type="match status" value="1"/>
</dbReference>
<protein>
    <submittedName>
        <fullName evidence="1">Glycosyltransferase family 2 protein</fullName>
    </submittedName>
</protein>
<comment type="caution">
    <text evidence="1">The sequence shown here is derived from an EMBL/GenBank/DDBJ whole genome shotgun (WGS) entry which is preliminary data.</text>
</comment>
<keyword evidence="1" id="KW-0808">Transferase</keyword>
<dbReference type="RefSeq" id="WP_135768301.1">
    <property type="nucleotide sequence ID" value="NZ_RQET01000008.1"/>
</dbReference>
<evidence type="ECO:0000313" key="1">
    <source>
        <dbReference type="EMBL" id="TGK09938.1"/>
    </source>
</evidence>
<dbReference type="Gene3D" id="3.90.550.60">
    <property type="match status" value="1"/>
</dbReference>
<evidence type="ECO:0000313" key="2">
    <source>
        <dbReference type="Proteomes" id="UP000298458"/>
    </source>
</evidence>
<gene>
    <name evidence="1" type="ORF">EHO60_11290</name>
</gene>
<dbReference type="OrthoDB" id="3225550at2"/>
<proteinExistence type="predicted"/>
<dbReference type="InterPro" id="IPR029044">
    <property type="entry name" value="Nucleotide-diphossugar_trans"/>
</dbReference>
<dbReference type="EMBL" id="RQET01000008">
    <property type="protein sequence ID" value="TGK09938.1"/>
    <property type="molecule type" value="Genomic_DNA"/>
</dbReference>
<accession>A0A4R9GDL1</accession>
<name>A0A4R9GDL1_9LEPT</name>